<accession>A0A1I7Z6I4</accession>
<organism evidence="2 3">
    <name type="scientific">Steinernema glaseri</name>
    <dbReference type="NCBI Taxonomy" id="37863"/>
    <lineage>
        <taxon>Eukaryota</taxon>
        <taxon>Metazoa</taxon>
        <taxon>Ecdysozoa</taxon>
        <taxon>Nematoda</taxon>
        <taxon>Chromadorea</taxon>
        <taxon>Rhabditida</taxon>
        <taxon>Tylenchina</taxon>
        <taxon>Panagrolaimomorpha</taxon>
        <taxon>Strongyloidoidea</taxon>
        <taxon>Steinernematidae</taxon>
        <taxon>Steinernema</taxon>
    </lineage>
</organism>
<name>A0A1I7Z6I4_9BILA</name>
<proteinExistence type="predicted"/>
<protein>
    <submittedName>
        <fullName evidence="3">Uncharacterized protein</fullName>
    </submittedName>
</protein>
<evidence type="ECO:0000256" key="1">
    <source>
        <dbReference type="SAM" id="MobiDB-lite"/>
    </source>
</evidence>
<reference evidence="3" key="1">
    <citation type="submission" date="2016-11" db="UniProtKB">
        <authorList>
            <consortium name="WormBaseParasite"/>
        </authorList>
    </citation>
    <scope>IDENTIFICATION</scope>
</reference>
<evidence type="ECO:0000313" key="3">
    <source>
        <dbReference type="WBParaSite" id="L893_g23261.t1"/>
    </source>
</evidence>
<sequence>MEDQHMTFGPESIQNLRRPSEVPLPQVIDPSLCVPVLFQECGLSSLQTDGCVFAFRDTRSDMTKSVCNTSLGAFLEMELSKEPCNNSNRKGAPGNLTHRVS</sequence>
<dbReference type="WBParaSite" id="L893_g23261.t1">
    <property type="protein sequence ID" value="L893_g23261.t1"/>
    <property type="gene ID" value="L893_g23261"/>
</dbReference>
<feature type="region of interest" description="Disordered" evidence="1">
    <location>
        <begin position="82"/>
        <end position="101"/>
    </location>
</feature>
<dbReference type="Proteomes" id="UP000095287">
    <property type="component" value="Unplaced"/>
</dbReference>
<dbReference type="AlphaFoldDB" id="A0A1I7Z6I4"/>
<keyword evidence="2" id="KW-1185">Reference proteome</keyword>
<evidence type="ECO:0000313" key="2">
    <source>
        <dbReference type="Proteomes" id="UP000095287"/>
    </source>
</evidence>